<keyword evidence="1" id="KW-0732">Signal</keyword>
<protein>
    <recommendedName>
        <fullName evidence="4">Knottin scorpion toxin-like domain-containing protein</fullName>
    </recommendedName>
</protein>
<dbReference type="Proteomes" id="UP000243459">
    <property type="component" value="Chromosome 7"/>
</dbReference>
<name>A0A5P1EFK2_ASPOF</name>
<feature type="signal peptide" evidence="1">
    <location>
        <begin position="1"/>
        <end position="33"/>
    </location>
</feature>
<evidence type="ECO:0000313" key="2">
    <source>
        <dbReference type="EMBL" id="ONK64666.1"/>
    </source>
</evidence>
<dbReference type="Gramene" id="ONK64666">
    <property type="protein sequence ID" value="ONK64666"/>
    <property type="gene ID" value="A4U43_C07F28560"/>
</dbReference>
<keyword evidence="3" id="KW-1185">Reference proteome</keyword>
<evidence type="ECO:0000256" key="1">
    <source>
        <dbReference type="SAM" id="SignalP"/>
    </source>
</evidence>
<evidence type="ECO:0008006" key="4">
    <source>
        <dbReference type="Google" id="ProtNLM"/>
    </source>
</evidence>
<feature type="chain" id="PRO_5024354770" description="Knottin scorpion toxin-like domain-containing protein" evidence="1">
    <location>
        <begin position="34"/>
        <end position="121"/>
    </location>
</feature>
<proteinExistence type="predicted"/>
<dbReference type="SUPFAM" id="SSF57095">
    <property type="entry name" value="Scorpion toxin-like"/>
    <property type="match status" value="1"/>
</dbReference>
<dbReference type="AlphaFoldDB" id="A0A5P1EFK2"/>
<reference evidence="3" key="1">
    <citation type="journal article" date="2017" name="Nat. Commun.">
        <title>The asparagus genome sheds light on the origin and evolution of a young Y chromosome.</title>
        <authorList>
            <person name="Harkess A."/>
            <person name="Zhou J."/>
            <person name="Xu C."/>
            <person name="Bowers J.E."/>
            <person name="Van der Hulst R."/>
            <person name="Ayyampalayam S."/>
            <person name="Mercati F."/>
            <person name="Riccardi P."/>
            <person name="McKain M.R."/>
            <person name="Kakrana A."/>
            <person name="Tang H."/>
            <person name="Ray J."/>
            <person name="Groenendijk J."/>
            <person name="Arikit S."/>
            <person name="Mathioni S.M."/>
            <person name="Nakano M."/>
            <person name="Shan H."/>
            <person name="Telgmann-Rauber A."/>
            <person name="Kanno A."/>
            <person name="Yue Z."/>
            <person name="Chen H."/>
            <person name="Li W."/>
            <person name="Chen Y."/>
            <person name="Xu X."/>
            <person name="Zhang Y."/>
            <person name="Luo S."/>
            <person name="Chen H."/>
            <person name="Gao J."/>
            <person name="Mao Z."/>
            <person name="Pires J.C."/>
            <person name="Luo M."/>
            <person name="Kudrna D."/>
            <person name="Wing R.A."/>
            <person name="Meyers B.C."/>
            <person name="Yi K."/>
            <person name="Kong H."/>
            <person name="Lavrijsen P."/>
            <person name="Sunseri F."/>
            <person name="Falavigna A."/>
            <person name="Ye Y."/>
            <person name="Leebens-Mack J.H."/>
            <person name="Chen G."/>
        </authorList>
    </citation>
    <scope>NUCLEOTIDE SEQUENCE [LARGE SCALE GENOMIC DNA]</scope>
    <source>
        <strain evidence="3">cv. DH0086</strain>
    </source>
</reference>
<evidence type="ECO:0000313" key="3">
    <source>
        <dbReference type="Proteomes" id="UP000243459"/>
    </source>
</evidence>
<gene>
    <name evidence="2" type="ORF">A4U43_C07F28560</name>
</gene>
<dbReference type="InterPro" id="IPR036574">
    <property type="entry name" value="Scorpion_toxin-like_sf"/>
</dbReference>
<accession>A0A5P1EFK2</accession>
<organism evidence="2 3">
    <name type="scientific">Asparagus officinalis</name>
    <name type="common">Garden asparagus</name>
    <dbReference type="NCBI Taxonomy" id="4686"/>
    <lineage>
        <taxon>Eukaryota</taxon>
        <taxon>Viridiplantae</taxon>
        <taxon>Streptophyta</taxon>
        <taxon>Embryophyta</taxon>
        <taxon>Tracheophyta</taxon>
        <taxon>Spermatophyta</taxon>
        <taxon>Magnoliopsida</taxon>
        <taxon>Liliopsida</taxon>
        <taxon>Asparagales</taxon>
        <taxon>Asparagaceae</taxon>
        <taxon>Asparagoideae</taxon>
        <taxon>Asparagus</taxon>
    </lineage>
</organism>
<sequence length="121" mass="13532">MVAKRSASLLKLPVTITLLALLISTAVTGGGRGVSDGEGSYNLGTCQMFRYCNEACIRANYTEGHCIDNQCYCINKSHAKFDFITLCERSPKKTISWSEKCCKYLRIVRKKITVKFYAKST</sequence>
<dbReference type="EMBL" id="CM007387">
    <property type="protein sequence ID" value="ONK64666.1"/>
    <property type="molecule type" value="Genomic_DNA"/>
</dbReference>